<dbReference type="Gene3D" id="3.90.550.10">
    <property type="entry name" value="Spore Coat Polysaccharide Biosynthesis Protein SpsA, Chain A"/>
    <property type="match status" value="1"/>
</dbReference>
<dbReference type="RefSeq" id="WP_007760752.1">
    <property type="nucleotide sequence ID" value="NZ_AKBZ01000005.1"/>
</dbReference>
<evidence type="ECO:0000259" key="3">
    <source>
        <dbReference type="Pfam" id="PF00535"/>
    </source>
</evidence>
<feature type="domain" description="Glycosyltransferase 2-like" evidence="3">
    <location>
        <begin position="8"/>
        <end position="141"/>
    </location>
</feature>
<dbReference type="InterPro" id="IPR029044">
    <property type="entry name" value="Nucleotide-diphossugar_trans"/>
</dbReference>
<dbReference type="Proteomes" id="UP000007995">
    <property type="component" value="Unassembled WGS sequence"/>
</dbReference>
<name>K5CSP8_9BACE</name>
<dbReference type="HOGENOM" id="CLU_025996_25_1_10"/>
<dbReference type="CDD" id="cd00761">
    <property type="entry name" value="Glyco_tranf_GTA_type"/>
    <property type="match status" value="1"/>
</dbReference>
<sequence>MNKQCLITVIVPVYNCEKYIGICIESVQNQSFNLWNLILVDDGSLDNSGRLCDEYASKDDRIKVLHVQNGGPGHARNCGIKECKSVWFTFLDSDDVIESEYLANFHVERLSSNTSLSIQGFKRVSLDGMELGETLSYKNISYQGPDFLEKAFVESDLFAYGQSCGKLYNKVVVDQNELSMSEVIRHSEDQLFYLQYLLHVTDIQLHSGSMYCYQFTGEQSLTHIRIPYEEGVERFVCLEKACLSVIEKHKLTNRDILNKIYYYYMTGGISIILQSLYKEEFNNDIRVKVLELISDKIKENTSRFNPNGVKGKLLKYCILWLPLHINDKLLAMLF</sequence>
<dbReference type="Pfam" id="PF00535">
    <property type="entry name" value="Glycos_transf_2"/>
    <property type="match status" value="1"/>
</dbReference>
<keyword evidence="2" id="KW-0808">Transferase</keyword>
<proteinExistence type="predicted"/>
<dbReference type="InterPro" id="IPR001173">
    <property type="entry name" value="Glyco_trans_2-like"/>
</dbReference>
<dbReference type="GO" id="GO:0016758">
    <property type="term" value="F:hexosyltransferase activity"/>
    <property type="evidence" value="ECO:0007669"/>
    <property type="project" value="UniProtKB-ARBA"/>
</dbReference>
<dbReference type="OrthoDB" id="6307329at2"/>
<evidence type="ECO:0000313" key="4">
    <source>
        <dbReference type="EMBL" id="EKJ92420.1"/>
    </source>
</evidence>
<evidence type="ECO:0000313" key="5">
    <source>
        <dbReference type="Proteomes" id="UP000007995"/>
    </source>
</evidence>
<dbReference type="PANTHER" id="PTHR22916">
    <property type="entry name" value="GLYCOSYLTRANSFERASE"/>
    <property type="match status" value="1"/>
</dbReference>
<accession>K5CSP8</accession>
<dbReference type="SUPFAM" id="SSF53448">
    <property type="entry name" value="Nucleotide-diphospho-sugar transferases"/>
    <property type="match status" value="1"/>
</dbReference>
<protein>
    <recommendedName>
        <fullName evidence="3">Glycosyltransferase 2-like domain-containing protein</fullName>
    </recommendedName>
</protein>
<evidence type="ECO:0000256" key="1">
    <source>
        <dbReference type="ARBA" id="ARBA00022676"/>
    </source>
</evidence>
<organism evidence="4 5">
    <name type="scientific">Bacteroides finegoldii CL09T03C10</name>
    <dbReference type="NCBI Taxonomy" id="997888"/>
    <lineage>
        <taxon>Bacteria</taxon>
        <taxon>Pseudomonadati</taxon>
        <taxon>Bacteroidota</taxon>
        <taxon>Bacteroidia</taxon>
        <taxon>Bacteroidales</taxon>
        <taxon>Bacteroidaceae</taxon>
        <taxon>Bacteroides</taxon>
    </lineage>
</organism>
<evidence type="ECO:0000256" key="2">
    <source>
        <dbReference type="ARBA" id="ARBA00022679"/>
    </source>
</evidence>
<dbReference type="EMBL" id="AGXW01000002">
    <property type="protein sequence ID" value="EKJ92420.1"/>
    <property type="molecule type" value="Genomic_DNA"/>
</dbReference>
<keyword evidence="1" id="KW-0328">Glycosyltransferase</keyword>
<comment type="caution">
    <text evidence="4">The sequence shown here is derived from an EMBL/GenBank/DDBJ whole genome shotgun (WGS) entry which is preliminary data.</text>
</comment>
<dbReference type="AlphaFoldDB" id="K5CSP8"/>
<reference evidence="4 5" key="1">
    <citation type="submission" date="2012-02" db="EMBL/GenBank/DDBJ databases">
        <title>The Genome Sequence of Bacteroides finegoldii CL09T03C10.</title>
        <authorList>
            <consortium name="The Broad Institute Genome Sequencing Platform"/>
            <person name="Earl A."/>
            <person name="Ward D."/>
            <person name="Feldgarden M."/>
            <person name="Gevers D."/>
            <person name="Zitomersky N.L."/>
            <person name="Coyne M.J."/>
            <person name="Comstock L.E."/>
            <person name="Young S.K."/>
            <person name="Zeng Q."/>
            <person name="Gargeya S."/>
            <person name="Fitzgerald M."/>
            <person name="Haas B."/>
            <person name="Abouelleil A."/>
            <person name="Alvarado L."/>
            <person name="Arachchi H.M."/>
            <person name="Berlin A."/>
            <person name="Chapman S.B."/>
            <person name="Gearin G."/>
            <person name="Goldberg J."/>
            <person name="Griggs A."/>
            <person name="Gujja S."/>
            <person name="Hansen M."/>
            <person name="Heiman D."/>
            <person name="Howarth C."/>
            <person name="Larimer J."/>
            <person name="Lui A."/>
            <person name="MacDonald P.J.P."/>
            <person name="McCowen C."/>
            <person name="Montmayeur A."/>
            <person name="Murphy C."/>
            <person name="Neiman D."/>
            <person name="Pearson M."/>
            <person name="Priest M."/>
            <person name="Roberts A."/>
            <person name="Saif S."/>
            <person name="Shea T."/>
            <person name="Sisk P."/>
            <person name="Stolte C."/>
            <person name="Sykes S."/>
            <person name="Wortman J."/>
            <person name="Nusbaum C."/>
            <person name="Birren B."/>
        </authorList>
    </citation>
    <scope>NUCLEOTIDE SEQUENCE [LARGE SCALE GENOMIC DNA]</scope>
    <source>
        <strain evidence="4 5">CL09T03C10</strain>
    </source>
</reference>
<gene>
    <name evidence="4" type="ORF">HMPREF1057_01255</name>
</gene>
<dbReference type="PANTHER" id="PTHR22916:SF51">
    <property type="entry name" value="GLYCOSYLTRANSFERASE EPSH-RELATED"/>
    <property type="match status" value="1"/>
</dbReference>